<evidence type="ECO:0000256" key="1">
    <source>
        <dbReference type="ARBA" id="ARBA00001713"/>
    </source>
</evidence>
<dbReference type="SUPFAM" id="SSF75445">
    <property type="entry name" value="D-ribose-5-phosphate isomerase (RpiA), lid domain"/>
    <property type="match status" value="1"/>
</dbReference>
<evidence type="ECO:0000256" key="2">
    <source>
        <dbReference type="ARBA" id="ARBA00023235"/>
    </source>
</evidence>
<dbReference type="GO" id="GO:0004751">
    <property type="term" value="F:ribose-5-phosphate isomerase activity"/>
    <property type="evidence" value="ECO:0007669"/>
    <property type="project" value="UniProtKB-UniRule"/>
</dbReference>
<name>A0A1X7L7C1_9BURK</name>
<comment type="similarity">
    <text evidence="3">Belongs to the ribose 5-phosphate isomerase family.</text>
</comment>
<dbReference type="UniPathway" id="UPA00115">
    <property type="reaction ID" value="UER00412"/>
</dbReference>
<dbReference type="InterPro" id="IPR037171">
    <property type="entry name" value="NagB/RpiA_transferase-like"/>
</dbReference>
<feature type="binding site" evidence="3">
    <location>
        <position position="139"/>
    </location>
    <ligand>
        <name>substrate</name>
    </ligand>
</feature>
<evidence type="ECO:0000256" key="3">
    <source>
        <dbReference type="HAMAP-Rule" id="MF_00170"/>
    </source>
</evidence>
<feature type="active site" description="Proton acceptor" evidence="3">
    <location>
        <position position="121"/>
    </location>
</feature>
<dbReference type="GO" id="GO:0009052">
    <property type="term" value="P:pentose-phosphate shunt, non-oxidative branch"/>
    <property type="evidence" value="ECO:0007669"/>
    <property type="project" value="UniProtKB-UniRule"/>
</dbReference>
<dbReference type="Gene3D" id="3.40.50.1360">
    <property type="match status" value="1"/>
</dbReference>
<dbReference type="PANTHER" id="PTHR11934:SF0">
    <property type="entry name" value="RIBOSE-5-PHOSPHATE ISOMERASE"/>
    <property type="match status" value="1"/>
</dbReference>
<dbReference type="STRING" id="1515439.SAMN06265784_10591"/>
<keyword evidence="2 3" id="KW-0413">Isomerase</keyword>
<dbReference type="Gene3D" id="3.30.70.260">
    <property type="match status" value="1"/>
</dbReference>
<feature type="binding site" evidence="3">
    <location>
        <begin position="112"/>
        <end position="115"/>
    </location>
    <ligand>
        <name>substrate</name>
    </ligand>
</feature>
<comment type="subunit">
    <text evidence="3">Homodimer.</text>
</comment>
<comment type="pathway">
    <text evidence="3">Carbohydrate degradation; pentose phosphate pathway; D-ribose 5-phosphate from D-ribulose 5-phosphate (non-oxidative stage): step 1/1.</text>
</comment>
<dbReference type="NCBIfam" id="TIGR00021">
    <property type="entry name" value="rpiA"/>
    <property type="match status" value="1"/>
</dbReference>
<dbReference type="CDD" id="cd01398">
    <property type="entry name" value="RPI_A"/>
    <property type="match status" value="1"/>
</dbReference>
<evidence type="ECO:0000313" key="5">
    <source>
        <dbReference type="Proteomes" id="UP000193228"/>
    </source>
</evidence>
<dbReference type="SUPFAM" id="SSF100950">
    <property type="entry name" value="NagB/RpiA/CoA transferase-like"/>
    <property type="match status" value="1"/>
</dbReference>
<comment type="catalytic activity">
    <reaction evidence="1 3">
        <text>aldehydo-D-ribose 5-phosphate = D-ribulose 5-phosphate</text>
        <dbReference type="Rhea" id="RHEA:14657"/>
        <dbReference type="ChEBI" id="CHEBI:58121"/>
        <dbReference type="ChEBI" id="CHEBI:58273"/>
        <dbReference type="EC" id="5.3.1.6"/>
    </reaction>
</comment>
<dbReference type="Pfam" id="PF06026">
    <property type="entry name" value="Rib_5-P_isom_A"/>
    <property type="match status" value="1"/>
</dbReference>
<organism evidence="4 5">
    <name type="scientific">Paraburkholderia susongensis</name>
    <dbReference type="NCBI Taxonomy" id="1515439"/>
    <lineage>
        <taxon>Bacteria</taxon>
        <taxon>Pseudomonadati</taxon>
        <taxon>Pseudomonadota</taxon>
        <taxon>Betaproteobacteria</taxon>
        <taxon>Burkholderiales</taxon>
        <taxon>Burkholderiaceae</taxon>
        <taxon>Paraburkholderia</taxon>
    </lineage>
</organism>
<feature type="binding site" evidence="3">
    <location>
        <begin position="44"/>
        <end position="47"/>
    </location>
    <ligand>
        <name>substrate</name>
    </ligand>
</feature>
<dbReference type="GO" id="GO:0006014">
    <property type="term" value="P:D-ribose metabolic process"/>
    <property type="evidence" value="ECO:0007669"/>
    <property type="project" value="TreeGrafter"/>
</dbReference>
<protein>
    <recommendedName>
        <fullName evidence="3">Ribose-5-phosphate isomerase A</fullName>
        <ecNumber evidence="3">5.3.1.6</ecNumber>
    </recommendedName>
    <alternativeName>
        <fullName evidence="3">Phosphoriboisomerase A</fullName>
        <shortName evidence="3">PRI</shortName>
    </alternativeName>
</protein>
<dbReference type="HAMAP" id="MF_00170">
    <property type="entry name" value="Rib_5P_isom_A"/>
    <property type="match status" value="1"/>
</dbReference>
<dbReference type="RefSeq" id="WP_208626036.1">
    <property type="nucleotide sequence ID" value="NZ_FXAT01000005.1"/>
</dbReference>
<sequence length="249" mass="27124">MATHIEPGYARMTPQSEQDKAKLASGIKAVDHYLKPGMKVGLGSGTTSHWFVRALAQRVAQGFQVEGVPTSNATRELALELGVPLTDLGAMDQLDVTIDGADEIDHQGSMIKGGGACLLWEKIVAAASRKMVAVVDDKKVFERLGRFPLPIEVIPFGWQSTQRLLRELLADAGYDRDLKITTRMKNGERLLTDSGNWIFDCHLESIRDTHTLAPRFNAIPGVVENGLFVGIADEMIVGHADGSSDIVVF</sequence>
<dbReference type="EC" id="5.3.1.6" evidence="3"/>
<accession>A0A1X7L7C1</accession>
<dbReference type="InterPro" id="IPR020672">
    <property type="entry name" value="Ribose5P_isomerase_typA_subgr"/>
</dbReference>
<dbReference type="NCBIfam" id="NF001924">
    <property type="entry name" value="PRK00702.1"/>
    <property type="match status" value="1"/>
</dbReference>
<dbReference type="Proteomes" id="UP000193228">
    <property type="component" value="Unassembled WGS sequence"/>
</dbReference>
<proteinExistence type="inferred from homology"/>
<dbReference type="AlphaFoldDB" id="A0A1X7L7C1"/>
<dbReference type="InterPro" id="IPR004788">
    <property type="entry name" value="Ribose5P_isomerase_type_A"/>
</dbReference>
<reference evidence="5" key="1">
    <citation type="submission" date="2017-04" db="EMBL/GenBank/DDBJ databases">
        <authorList>
            <person name="Varghese N."/>
            <person name="Submissions S."/>
        </authorList>
    </citation>
    <scope>NUCLEOTIDE SEQUENCE [LARGE SCALE GENOMIC DNA]</scope>
    <source>
        <strain evidence="5">LMG 29540</strain>
    </source>
</reference>
<gene>
    <name evidence="3" type="primary">rpiA</name>
    <name evidence="4" type="ORF">SAMN06265784_10591</name>
</gene>
<feature type="binding site" evidence="3">
    <location>
        <begin position="99"/>
        <end position="102"/>
    </location>
    <ligand>
        <name>substrate</name>
    </ligand>
</feature>
<dbReference type="GO" id="GO:0005829">
    <property type="term" value="C:cytosol"/>
    <property type="evidence" value="ECO:0007669"/>
    <property type="project" value="TreeGrafter"/>
</dbReference>
<keyword evidence="5" id="KW-1185">Reference proteome</keyword>
<dbReference type="PANTHER" id="PTHR11934">
    <property type="entry name" value="RIBOSE-5-PHOSPHATE ISOMERASE"/>
    <property type="match status" value="1"/>
</dbReference>
<dbReference type="FunFam" id="3.40.50.1360:FF:000001">
    <property type="entry name" value="Ribose-5-phosphate isomerase A"/>
    <property type="match status" value="1"/>
</dbReference>
<evidence type="ECO:0000313" key="4">
    <source>
        <dbReference type="EMBL" id="SMG49059.1"/>
    </source>
</evidence>
<comment type="function">
    <text evidence="3">Catalyzes the reversible conversion of ribose-5-phosphate to ribulose 5-phosphate.</text>
</comment>
<dbReference type="EMBL" id="FXAT01000005">
    <property type="protein sequence ID" value="SMG49059.1"/>
    <property type="molecule type" value="Genomic_DNA"/>
</dbReference>